<accession>A0A0E4CUP5</accession>
<evidence type="ECO:0000313" key="2">
    <source>
        <dbReference type="EMBL" id="CQR52542.1"/>
    </source>
</evidence>
<evidence type="ECO:0000256" key="1">
    <source>
        <dbReference type="SAM" id="Coils"/>
    </source>
</evidence>
<protein>
    <submittedName>
        <fullName evidence="2">Uncharacterized protein</fullName>
    </submittedName>
</protein>
<dbReference type="AlphaFoldDB" id="A0A0E4CUP5"/>
<dbReference type="Proteomes" id="UP000033163">
    <property type="component" value="Chromosome I"/>
</dbReference>
<organism evidence="2 3">
    <name type="scientific">Paenibacillus riograndensis SBR5</name>
    <dbReference type="NCBI Taxonomy" id="1073571"/>
    <lineage>
        <taxon>Bacteria</taxon>
        <taxon>Bacillati</taxon>
        <taxon>Bacillota</taxon>
        <taxon>Bacilli</taxon>
        <taxon>Bacillales</taxon>
        <taxon>Paenibacillaceae</taxon>
        <taxon>Paenibacillus</taxon>
        <taxon>Paenibacillus sonchi group</taxon>
    </lineage>
</organism>
<dbReference type="KEGG" id="pri:PRIO_0877"/>
<dbReference type="PATRIC" id="fig|1073571.4.peg.915"/>
<keyword evidence="1" id="KW-0175">Coiled coil</keyword>
<evidence type="ECO:0000313" key="3">
    <source>
        <dbReference type="Proteomes" id="UP000033163"/>
    </source>
</evidence>
<feature type="coiled-coil region" evidence="1">
    <location>
        <begin position="277"/>
        <end position="311"/>
    </location>
</feature>
<dbReference type="HOGENOM" id="CLU_626775_0_0_9"/>
<dbReference type="RefSeq" id="WP_046501210.1">
    <property type="nucleotide sequence ID" value="NZ_LN831776.1"/>
</dbReference>
<proteinExistence type="predicted"/>
<dbReference type="EMBL" id="LN831776">
    <property type="protein sequence ID" value="CQR52542.1"/>
    <property type="molecule type" value="Genomic_DNA"/>
</dbReference>
<reference evidence="3" key="1">
    <citation type="submission" date="2015-03" db="EMBL/GenBank/DDBJ databases">
        <authorList>
            <person name="Wibberg D."/>
        </authorList>
    </citation>
    <scope>NUCLEOTIDE SEQUENCE [LARGE SCALE GENOMIC DNA]</scope>
</reference>
<gene>
    <name evidence="2" type="ORF">PRIO_0877</name>
</gene>
<sequence>MHESEWLPDILVKNDLVHICKVLNLSIDGFRISSLASRPVEQLRSLVRSALRSGIGKKRRMKKDPNLIPIDIFYEELSADARKERNELATDDFDMFMIALLSDEKLRPYQKLSLLYDQFHETYITYYNVLVENARSKTDLLIGVYTADENKLLSLLNNQAPLPTFEQYEAYVSQVGLKNKYDSIKQALKEKKDATLKILFVNALKDEEKFLGQLALLPAYPDLAHSVYAYYMQVYLVVQQETVATTEKDQELKMLLCEEEKKNATTQKTVSSIQQIVREAEQYKADAHATIENLKRLLKKAEEETEGNLTTIQSLSYRVTQLTHQVFELAEYQEFWETFLPRTSQARIITEHPDLRLQRLFKGMIFSKSYLLQQIKQPDEMKNKVWFVDRNHFTNTKEWMELRQLLTINEIAYEEFTDDIGLILGYATLYKDSETEE</sequence>
<name>A0A0E4CUP5_9BACL</name>